<evidence type="ECO:0000313" key="10">
    <source>
        <dbReference type="EMBL" id="TKR82587.1"/>
    </source>
</evidence>
<evidence type="ECO:0000256" key="4">
    <source>
        <dbReference type="ARBA" id="ARBA00022840"/>
    </source>
</evidence>
<dbReference type="EMBL" id="AZBU02000004">
    <property type="protein sequence ID" value="TKR82587.1"/>
    <property type="molecule type" value="Genomic_DNA"/>
</dbReference>
<dbReference type="InterPro" id="IPR014729">
    <property type="entry name" value="Rossmann-like_a/b/a_fold"/>
</dbReference>
<dbReference type="InterPro" id="IPR023457">
    <property type="entry name" value="Met-tRNA_synth_2"/>
</dbReference>
<evidence type="ECO:0000256" key="7">
    <source>
        <dbReference type="ARBA" id="ARBA00030904"/>
    </source>
</evidence>
<keyword evidence="2 8" id="KW-0436">Ligase</keyword>
<accession>A0A4U5NHJ2</accession>
<dbReference type="GO" id="GO:0004825">
    <property type="term" value="F:methionine-tRNA ligase activity"/>
    <property type="evidence" value="ECO:0007669"/>
    <property type="project" value="UniProtKB-EC"/>
</dbReference>
<dbReference type="FunFam" id="2.170.220.10:FF:000002">
    <property type="entry name" value="Methionine--tRNA ligase"/>
    <property type="match status" value="1"/>
</dbReference>
<keyword evidence="6 8" id="KW-0030">Aminoacyl-tRNA synthetase</keyword>
<dbReference type="Proteomes" id="UP000298663">
    <property type="component" value="Unassembled WGS sequence"/>
</dbReference>
<keyword evidence="5 8" id="KW-0648">Protein biosynthesis</keyword>
<proteinExistence type="inferred from homology"/>
<reference evidence="10 11" key="2">
    <citation type="journal article" date="2019" name="G3 (Bethesda)">
        <title>Hybrid Assembly of the Genome of the Entomopathogenic Nematode Steinernema carpocapsae Identifies the X-Chromosome.</title>
        <authorList>
            <person name="Serra L."/>
            <person name="Macchietto M."/>
            <person name="Macias-Munoz A."/>
            <person name="McGill C.J."/>
            <person name="Rodriguez I.M."/>
            <person name="Rodriguez B."/>
            <person name="Murad R."/>
            <person name="Mortazavi A."/>
        </authorList>
    </citation>
    <scope>NUCLEOTIDE SEQUENCE [LARGE SCALE GENOMIC DNA]</scope>
    <source>
        <strain evidence="10 11">ALL</strain>
    </source>
</reference>
<dbReference type="Gene3D" id="3.40.50.620">
    <property type="entry name" value="HUPs"/>
    <property type="match status" value="1"/>
</dbReference>
<evidence type="ECO:0000256" key="2">
    <source>
        <dbReference type="ARBA" id="ARBA00022598"/>
    </source>
</evidence>
<protein>
    <recommendedName>
        <fullName evidence="1">methionine--tRNA ligase</fullName>
        <ecNumber evidence="1">6.1.1.10</ecNumber>
    </recommendedName>
    <alternativeName>
        <fullName evidence="7">Methionyl-tRNA synthetase</fullName>
    </alternativeName>
</protein>
<dbReference type="OrthoDB" id="5844513at2759"/>
<evidence type="ECO:0000256" key="3">
    <source>
        <dbReference type="ARBA" id="ARBA00022741"/>
    </source>
</evidence>
<evidence type="ECO:0000256" key="6">
    <source>
        <dbReference type="ARBA" id="ARBA00023146"/>
    </source>
</evidence>
<gene>
    <name evidence="10" type="ORF">L596_016284</name>
</gene>
<sequence length="283" mass="32666">MRNLLRTPFLIAKRSKSFITTPIFYANGDPHIGHLYTTVLADAGHRWNLLKCGNLNPKKAHHGYMFTTGTDEHGIKIQNAAAKAGQSPNQFCDRVSNRFYQLFQRFNVAHTDFVRTSEDRHRVAVEAMWKSLNDQGLIYKDTYSGWYSITDECFYSETDIETVNVDGKDVKVAKATKNEVELIGETNYMFRLSHFSEDIRKWLISGNVIRPKEYLPQVLQCIRKDEDLSVSRDVKRLQWGITVPNDPEQKIYVWIDALVNYLTVAGYPDMHKVNGMWPPRATL</sequence>
<comment type="similarity">
    <text evidence="8">Belongs to the class-I aminoacyl-tRNA synthetase family.</text>
</comment>
<evidence type="ECO:0000256" key="5">
    <source>
        <dbReference type="ARBA" id="ARBA00022917"/>
    </source>
</evidence>
<evidence type="ECO:0000313" key="11">
    <source>
        <dbReference type="Proteomes" id="UP000298663"/>
    </source>
</evidence>
<evidence type="ECO:0000259" key="9">
    <source>
        <dbReference type="Pfam" id="PF09334"/>
    </source>
</evidence>
<dbReference type="Pfam" id="PF09334">
    <property type="entry name" value="tRNA-synt_1g"/>
    <property type="match status" value="1"/>
</dbReference>
<dbReference type="PANTHER" id="PTHR43326">
    <property type="entry name" value="METHIONYL-TRNA SYNTHETASE"/>
    <property type="match status" value="1"/>
</dbReference>
<dbReference type="InterPro" id="IPR015413">
    <property type="entry name" value="Methionyl/Leucyl_tRNA_Synth"/>
</dbReference>
<evidence type="ECO:0000256" key="8">
    <source>
        <dbReference type="RuleBase" id="RU363039"/>
    </source>
</evidence>
<dbReference type="EC" id="6.1.1.10" evidence="1"/>
<reference evidence="10 11" key="1">
    <citation type="journal article" date="2015" name="Genome Biol.">
        <title>Comparative genomics of Steinernema reveals deeply conserved gene regulatory networks.</title>
        <authorList>
            <person name="Dillman A.R."/>
            <person name="Macchietto M."/>
            <person name="Porter C.F."/>
            <person name="Rogers A."/>
            <person name="Williams B."/>
            <person name="Antoshechkin I."/>
            <person name="Lee M.M."/>
            <person name="Goodwin Z."/>
            <person name="Lu X."/>
            <person name="Lewis E.E."/>
            <person name="Goodrich-Blair H."/>
            <person name="Stock S.P."/>
            <person name="Adams B.J."/>
            <person name="Sternberg P.W."/>
            <person name="Mortazavi A."/>
        </authorList>
    </citation>
    <scope>NUCLEOTIDE SEQUENCE [LARGE SCALE GENOMIC DNA]</scope>
    <source>
        <strain evidence="10 11">ALL</strain>
    </source>
</reference>
<dbReference type="STRING" id="34508.A0A4U5NHJ2"/>
<dbReference type="InterPro" id="IPR033911">
    <property type="entry name" value="MetRS_core"/>
</dbReference>
<dbReference type="PRINTS" id="PR01041">
    <property type="entry name" value="TRNASYNTHMET"/>
</dbReference>
<feature type="domain" description="Methionyl/Leucyl tRNA synthetase" evidence="9">
    <location>
        <begin position="18"/>
        <end position="269"/>
    </location>
</feature>
<dbReference type="AlphaFoldDB" id="A0A4U5NHJ2"/>
<evidence type="ECO:0000256" key="1">
    <source>
        <dbReference type="ARBA" id="ARBA00012838"/>
    </source>
</evidence>
<comment type="caution">
    <text evidence="10">The sequence shown here is derived from an EMBL/GenBank/DDBJ whole genome shotgun (WGS) entry which is preliminary data.</text>
</comment>
<dbReference type="PANTHER" id="PTHR43326:SF1">
    <property type="entry name" value="METHIONINE--TRNA LIGASE, MITOCHONDRIAL"/>
    <property type="match status" value="1"/>
</dbReference>
<dbReference type="GO" id="GO:0005524">
    <property type="term" value="F:ATP binding"/>
    <property type="evidence" value="ECO:0007669"/>
    <property type="project" value="UniProtKB-KW"/>
</dbReference>
<keyword evidence="3 8" id="KW-0547">Nucleotide-binding</keyword>
<name>A0A4U5NHJ2_STECR</name>
<keyword evidence="11" id="KW-1185">Reference proteome</keyword>
<keyword evidence="4 8" id="KW-0067">ATP-binding</keyword>
<dbReference type="SUPFAM" id="SSF52374">
    <property type="entry name" value="Nucleotidylyl transferase"/>
    <property type="match status" value="1"/>
</dbReference>
<dbReference type="GO" id="GO:0006431">
    <property type="term" value="P:methionyl-tRNA aminoacylation"/>
    <property type="evidence" value="ECO:0007669"/>
    <property type="project" value="InterPro"/>
</dbReference>
<organism evidence="10 11">
    <name type="scientific">Steinernema carpocapsae</name>
    <name type="common">Entomopathogenic nematode</name>
    <dbReference type="NCBI Taxonomy" id="34508"/>
    <lineage>
        <taxon>Eukaryota</taxon>
        <taxon>Metazoa</taxon>
        <taxon>Ecdysozoa</taxon>
        <taxon>Nematoda</taxon>
        <taxon>Chromadorea</taxon>
        <taxon>Rhabditida</taxon>
        <taxon>Tylenchina</taxon>
        <taxon>Panagrolaimomorpha</taxon>
        <taxon>Strongyloidoidea</taxon>
        <taxon>Steinernematidae</taxon>
        <taxon>Steinernema</taxon>
    </lineage>
</organism>